<dbReference type="SUPFAM" id="SSF53300">
    <property type="entry name" value="vWA-like"/>
    <property type="match status" value="1"/>
</dbReference>
<dbReference type="InterPro" id="IPR002035">
    <property type="entry name" value="VWF_A"/>
</dbReference>
<dbReference type="PANTHER" id="PTHR10166">
    <property type="entry name" value="VOLTAGE-DEPENDENT CALCIUM CHANNEL SUBUNIT ALPHA-2/DELTA-RELATED"/>
    <property type="match status" value="1"/>
</dbReference>
<evidence type="ECO:0000259" key="2">
    <source>
        <dbReference type="PROSITE" id="PS50234"/>
    </source>
</evidence>
<keyword evidence="1" id="KW-0732">Signal</keyword>
<evidence type="ECO:0000313" key="4">
    <source>
        <dbReference type="Proteomes" id="UP001195483"/>
    </source>
</evidence>
<feature type="chain" id="PRO_5042228666" description="VWFA domain-containing protein" evidence="1">
    <location>
        <begin position="21"/>
        <end position="691"/>
    </location>
</feature>
<gene>
    <name evidence="3" type="ORF">CHS0354_008983</name>
</gene>
<feature type="domain" description="VWFA" evidence="2">
    <location>
        <begin position="218"/>
        <end position="427"/>
    </location>
</feature>
<dbReference type="InterPro" id="IPR036465">
    <property type="entry name" value="vWFA_dom_sf"/>
</dbReference>
<dbReference type="GO" id="GO:0005245">
    <property type="term" value="F:voltage-gated calcium channel activity"/>
    <property type="evidence" value="ECO:0007669"/>
    <property type="project" value="TreeGrafter"/>
</dbReference>
<dbReference type="EMBL" id="JAEAOA010000587">
    <property type="protein sequence ID" value="KAK3610548.1"/>
    <property type="molecule type" value="Genomic_DNA"/>
</dbReference>
<accession>A0AAE0TID9</accession>
<protein>
    <recommendedName>
        <fullName evidence="2">VWFA domain-containing protein</fullName>
    </recommendedName>
</protein>
<reference evidence="3" key="1">
    <citation type="journal article" date="2021" name="Genome Biol. Evol.">
        <title>A High-Quality Reference Genome for a Parasitic Bivalve with Doubly Uniparental Inheritance (Bivalvia: Unionida).</title>
        <authorList>
            <person name="Smith C.H."/>
        </authorList>
    </citation>
    <scope>NUCLEOTIDE SEQUENCE</scope>
    <source>
        <strain evidence="3">CHS0354</strain>
    </source>
</reference>
<evidence type="ECO:0000313" key="3">
    <source>
        <dbReference type="EMBL" id="KAK3610548.1"/>
    </source>
</evidence>
<sequence>MSRSNYVILLLIVNCKLVHCVQIDGDLVKNQWIPKFVNKLNEFQTTVMGYDEIRKMLDAFIEQNSLERADGFEEFKRIFQEIQLRYGGLDQALRDLKIVLESKKGNGTRIKNTLCCALNSDKLSYGARFRGKVDMNNACFGSNSNILDSMVTSNVMDVLMANFQNHLDVAWQYYADSSGQFLQYPSSDRQCDATQTSKSASHLVEEWFVEKLHMEMKNLVVVYDNGGMTKERRTAMTDAVSRTLKTLTHLDKVNLVVFPVNNSTSAASPESCGDRLFIANQKNVDYLQRFAQSTPGSSGTADIFQALELAYSILVKERQQHQTRFDHGKSMVILLIDRQKDMLASRPNHDSIVNLAAKYEQQLNSSLLHFIYVMETSRSSQNFSSVPLSDLQIILQTPQGLSKKGSLMVYKDLDVFTEQVPLYFQRLPPRIDKEKTIITPLVDQKLGLLMTLATPVYNATKDGVVGFAAVEATLASVFSSIVSFDYGVHSYAYLVETRHGHVLLHPKLRDPDITKNKNSLFPPLEIVEPDLSEDQRQKLLTPSILSRKFSATLRQGRSSFSSEMKEVLPLQPAIVYYQRLIDTDLCIVMVHFDADSEQSIPINLLDNVVHAPYHRVDLLIDTPLENKLHKDYVCQLDGRFVAYNESVIKLSPGVFRNPELYKYTPEDFHQAAILTNFLLANAPTTLIRDGK</sequence>
<organism evidence="3 4">
    <name type="scientific">Potamilus streckersoni</name>
    <dbReference type="NCBI Taxonomy" id="2493646"/>
    <lineage>
        <taxon>Eukaryota</taxon>
        <taxon>Metazoa</taxon>
        <taxon>Spiralia</taxon>
        <taxon>Lophotrochozoa</taxon>
        <taxon>Mollusca</taxon>
        <taxon>Bivalvia</taxon>
        <taxon>Autobranchia</taxon>
        <taxon>Heteroconchia</taxon>
        <taxon>Palaeoheterodonta</taxon>
        <taxon>Unionida</taxon>
        <taxon>Unionoidea</taxon>
        <taxon>Unionidae</taxon>
        <taxon>Ambleminae</taxon>
        <taxon>Lampsilini</taxon>
        <taxon>Potamilus</taxon>
    </lineage>
</organism>
<evidence type="ECO:0000256" key="1">
    <source>
        <dbReference type="SAM" id="SignalP"/>
    </source>
</evidence>
<name>A0AAE0TID9_9BIVA</name>
<reference evidence="3" key="2">
    <citation type="journal article" date="2021" name="Genome Biol. Evol.">
        <title>Developing a high-quality reference genome for a parasitic bivalve with doubly uniparental inheritance (Bivalvia: Unionida).</title>
        <authorList>
            <person name="Smith C.H."/>
        </authorList>
    </citation>
    <scope>NUCLEOTIDE SEQUENCE</scope>
    <source>
        <strain evidence="3">CHS0354</strain>
        <tissue evidence="3">Mantle</tissue>
    </source>
</reference>
<proteinExistence type="predicted"/>
<dbReference type="AlphaFoldDB" id="A0AAE0TID9"/>
<dbReference type="Proteomes" id="UP001195483">
    <property type="component" value="Unassembled WGS sequence"/>
</dbReference>
<dbReference type="PROSITE" id="PS50234">
    <property type="entry name" value="VWFA"/>
    <property type="match status" value="1"/>
</dbReference>
<reference evidence="3" key="3">
    <citation type="submission" date="2023-05" db="EMBL/GenBank/DDBJ databases">
        <authorList>
            <person name="Smith C.H."/>
        </authorList>
    </citation>
    <scope>NUCLEOTIDE SEQUENCE</scope>
    <source>
        <strain evidence="3">CHS0354</strain>
        <tissue evidence="3">Mantle</tissue>
    </source>
</reference>
<dbReference type="InterPro" id="IPR051173">
    <property type="entry name" value="Ca_channel_alpha-2/delta"/>
</dbReference>
<feature type="signal peptide" evidence="1">
    <location>
        <begin position="1"/>
        <end position="20"/>
    </location>
</feature>
<comment type="caution">
    <text evidence="3">The sequence shown here is derived from an EMBL/GenBank/DDBJ whole genome shotgun (WGS) entry which is preliminary data.</text>
</comment>
<dbReference type="GO" id="GO:0005891">
    <property type="term" value="C:voltage-gated calcium channel complex"/>
    <property type="evidence" value="ECO:0007669"/>
    <property type="project" value="TreeGrafter"/>
</dbReference>
<keyword evidence="4" id="KW-1185">Reference proteome</keyword>
<dbReference type="PANTHER" id="PTHR10166:SF66">
    <property type="entry name" value="VWFA AND CACHE DOMAIN-CONTAINING PROTEIN CG16868"/>
    <property type="match status" value="1"/>
</dbReference>